<sequence>MYLTRFRGTPESIGKRTGAMLAKSGSDFFTLTELDDFQKKFGRRSQQILFSLFPDLCTETEHAAEAINMPRERLASWLMTLGCCYEPMGCTAFAFRFCGKTYYGRNNDLPPALRKVCQSALYLPEKHNRFLMNTSSFINGEEGLNEHGLAAAMTFVPPFPHEIKAGINSVFLVRILLEYCTCTQDALLLLKDLPIASACNILLADKSGFLAVAECSPQEVQIRKSEAYIFAANHFYSEKMKPHSPLADGPYRSAERVKTCRTALANISGDPTEFAQQLLAGRFGFMCAYRRAENFDTVWASVFCLNDLLVRRADGNPARAKFKTDARAALL</sequence>
<dbReference type="InterPro" id="IPR005079">
    <property type="entry name" value="Peptidase_C45_hydrolase"/>
</dbReference>
<name>A0A9D2ICT1_9FIRM</name>
<feature type="domain" description="Peptidase C45 hydrolase" evidence="1">
    <location>
        <begin position="101"/>
        <end position="318"/>
    </location>
</feature>
<reference evidence="2" key="1">
    <citation type="journal article" date="2021" name="PeerJ">
        <title>Extensive microbial diversity within the chicken gut microbiome revealed by metagenomics and culture.</title>
        <authorList>
            <person name="Gilroy R."/>
            <person name="Ravi A."/>
            <person name="Getino M."/>
            <person name="Pursley I."/>
            <person name="Horton D.L."/>
            <person name="Alikhan N.F."/>
            <person name="Baker D."/>
            <person name="Gharbi K."/>
            <person name="Hall N."/>
            <person name="Watson M."/>
            <person name="Adriaenssens E.M."/>
            <person name="Foster-Nyarko E."/>
            <person name="Jarju S."/>
            <person name="Secka A."/>
            <person name="Antonio M."/>
            <person name="Oren A."/>
            <person name="Chaudhuri R.R."/>
            <person name="La Ragione R."/>
            <person name="Hildebrand F."/>
            <person name="Pallen M.J."/>
        </authorList>
    </citation>
    <scope>NUCLEOTIDE SEQUENCE</scope>
    <source>
        <strain evidence="2">CHK187-5294</strain>
    </source>
</reference>
<dbReference type="EMBL" id="DXCL01000026">
    <property type="protein sequence ID" value="HIZ03630.1"/>
    <property type="molecule type" value="Genomic_DNA"/>
</dbReference>
<proteinExistence type="predicted"/>
<evidence type="ECO:0000313" key="2">
    <source>
        <dbReference type="EMBL" id="HIZ03630.1"/>
    </source>
</evidence>
<evidence type="ECO:0000259" key="1">
    <source>
        <dbReference type="Pfam" id="PF03417"/>
    </source>
</evidence>
<dbReference type="PANTHER" id="PTHR34180">
    <property type="entry name" value="PEPTIDASE C45"/>
    <property type="match status" value="1"/>
</dbReference>
<dbReference type="Gene3D" id="3.60.60.10">
    <property type="entry name" value="Penicillin V Acylase, Chain A"/>
    <property type="match status" value="1"/>
</dbReference>
<gene>
    <name evidence="2" type="ORF">H9727_05020</name>
</gene>
<organism evidence="2 3">
    <name type="scientific">Candidatus Borkfalkia avistercoris</name>
    <dbReference type="NCBI Taxonomy" id="2838504"/>
    <lineage>
        <taxon>Bacteria</taxon>
        <taxon>Bacillati</taxon>
        <taxon>Bacillota</taxon>
        <taxon>Clostridia</taxon>
        <taxon>Christensenellales</taxon>
        <taxon>Christensenellaceae</taxon>
        <taxon>Candidatus Borkfalkia</taxon>
    </lineage>
</organism>
<dbReference type="AlphaFoldDB" id="A0A9D2ICT1"/>
<accession>A0A9D2ICT1</accession>
<dbReference type="InterPro" id="IPR029055">
    <property type="entry name" value="Ntn_hydrolases_N"/>
</dbReference>
<dbReference type="PANTHER" id="PTHR34180:SF1">
    <property type="entry name" value="BETA-ALANYL-DOPAMINE_CARCININE HYDROLASE"/>
    <property type="match status" value="1"/>
</dbReference>
<dbReference type="SUPFAM" id="SSF56235">
    <property type="entry name" value="N-terminal nucleophile aminohydrolases (Ntn hydrolases)"/>
    <property type="match status" value="1"/>
</dbReference>
<dbReference type="InterPro" id="IPR047794">
    <property type="entry name" value="C45_proenzyme-like"/>
</dbReference>
<dbReference type="Pfam" id="PF03417">
    <property type="entry name" value="AAT"/>
    <property type="match status" value="1"/>
</dbReference>
<reference evidence="2" key="2">
    <citation type="submission" date="2021-04" db="EMBL/GenBank/DDBJ databases">
        <authorList>
            <person name="Gilroy R."/>
        </authorList>
    </citation>
    <scope>NUCLEOTIDE SEQUENCE</scope>
    <source>
        <strain evidence="2">CHK187-5294</strain>
    </source>
</reference>
<comment type="caution">
    <text evidence="2">The sequence shown here is derived from an EMBL/GenBank/DDBJ whole genome shotgun (WGS) entry which is preliminary data.</text>
</comment>
<evidence type="ECO:0000313" key="3">
    <source>
        <dbReference type="Proteomes" id="UP000824132"/>
    </source>
</evidence>
<dbReference type="NCBIfam" id="NF040521">
    <property type="entry name" value="C45_proenzyme"/>
    <property type="match status" value="1"/>
</dbReference>
<protein>
    <recommendedName>
        <fullName evidence="1">Peptidase C45 hydrolase domain-containing protein</fullName>
    </recommendedName>
</protein>
<dbReference type="Proteomes" id="UP000824132">
    <property type="component" value="Unassembled WGS sequence"/>
</dbReference>
<dbReference type="InterPro" id="IPR047801">
    <property type="entry name" value="Peptidase_C45"/>
</dbReference>